<comment type="caution">
    <text evidence="1">The sequence shown here is derived from an EMBL/GenBank/DDBJ whole genome shotgun (WGS) entry which is preliminary data.</text>
</comment>
<organism evidence="1 2">
    <name type="scientific">Granulicatella seriolae</name>
    <dbReference type="NCBI Taxonomy" id="2967226"/>
    <lineage>
        <taxon>Bacteria</taxon>
        <taxon>Bacillati</taxon>
        <taxon>Bacillota</taxon>
        <taxon>Bacilli</taxon>
        <taxon>Lactobacillales</taxon>
        <taxon>Carnobacteriaceae</taxon>
        <taxon>Granulicatella</taxon>
    </lineage>
</organism>
<accession>A0ABT1WMN2</accession>
<sequence>MSTQESHDFLRPWLAFKVIEFFEAGYETVSSSDLEQYVYNFLWKRHKPKKYLEQLYQINAISPNDYFDYQSIEAQVRNVTSLNEIDFSELF</sequence>
<reference evidence="1" key="2">
    <citation type="journal article" date="2023" name="Curr. Microbiol.">
        <title>Granulicatella seriolae sp. nov., a Novel Facultative Anaerobe Isolated from Yellowtail Marine Fish.</title>
        <authorList>
            <person name="Lee M."/>
            <person name="Choi Y.J."/>
            <person name="Farooq A."/>
            <person name="Jeong J.B."/>
            <person name="Jung M.Y."/>
        </authorList>
    </citation>
    <scope>NUCLEOTIDE SEQUENCE</scope>
    <source>
        <strain evidence="1">S8</strain>
    </source>
</reference>
<keyword evidence="2" id="KW-1185">Reference proteome</keyword>
<dbReference type="Proteomes" id="UP001059480">
    <property type="component" value="Unassembled WGS sequence"/>
</dbReference>
<dbReference type="RefSeq" id="WP_256944892.1">
    <property type="nucleotide sequence ID" value="NZ_JANHNZ010000003.1"/>
</dbReference>
<gene>
    <name evidence="1" type="ORF">NPA36_04380</name>
</gene>
<protein>
    <submittedName>
        <fullName evidence="1">Post-transcriptional regulator</fullName>
    </submittedName>
</protein>
<name>A0ABT1WMN2_9LACT</name>
<proteinExistence type="predicted"/>
<dbReference type="InterPro" id="IPR025716">
    <property type="entry name" value="Post-transcriptional_regulator"/>
</dbReference>
<reference evidence="1" key="1">
    <citation type="submission" date="2022-07" db="EMBL/GenBank/DDBJ databases">
        <authorList>
            <person name="Jung M.-Y."/>
            <person name="Lee M."/>
        </authorList>
    </citation>
    <scope>NUCLEOTIDE SEQUENCE</scope>
    <source>
        <strain evidence="1">S8</strain>
    </source>
</reference>
<evidence type="ECO:0000313" key="1">
    <source>
        <dbReference type="EMBL" id="MCQ9209782.1"/>
    </source>
</evidence>
<reference evidence="1" key="3">
    <citation type="journal article" date="2023" name="Microbiol. Resour. Announc.">
        <title>Draft Genome Sequence of Granulicatella sp. Strain S8, Isolated from a Marine Fish, Seriola quinqueradiata.</title>
        <authorList>
            <person name="Lee M."/>
            <person name="Farooq A."/>
            <person name="Jeong J.B."/>
            <person name="Jung M.Y."/>
        </authorList>
    </citation>
    <scope>NUCLEOTIDE SEQUENCE</scope>
    <source>
        <strain evidence="1">S8</strain>
    </source>
</reference>
<evidence type="ECO:0000313" key="2">
    <source>
        <dbReference type="Proteomes" id="UP001059480"/>
    </source>
</evidence>
<dbReference type="Pfam" id="PF13797">
    <property type="entry name" value="Post_transc_reg"/>
    <property type="match status" value="1"/>
</dbReference>
<dbReference type="EMBL" id="JANHNZ010000003">
    <property type="protein sequence ID" value="MCQ9209782.1"/>
    <property type="molecule type" value="Genomic_DNA"/>
</dbReference>